<dbReference type="AlphaFoldDB" id="A0A9Q8LCP3"/>
<dbReference type="OrthoDB" id="10626797at2759"/>
<evidence type="ECO:0000256" key="1">
    <source>
        <dbReference type="SAM" id="MobiDB-lite"/>
    </source>
</evidence>
<evidence type="ECO:0000313" key="3">
    <source>
        <dbReference type="Proteomes" id="UP000756132"/>
    </source>
</evidence>
<accession>A0A9Q8LCP3</accession>
<dbReference type="KEGG" id="ffu:CLAFUR5_08274"/>
<feature type="compositionally biased region" description="Polar residues" evidence="1">
    <location>
        <begin position="144"/>
        <end position="157"/>
    </location>
</feature>
<gene>
    <name evidence="2" type="ORF">CLAFUR5_08274</name>
</gene>
<sequence>MSRFGDIERRATLTGTAAYYAPGLPRALSRHDRLKEGHFDEWLPKVLDLLCKYDLSSVVYNIINGVTTDSDFAELQISYAAAHLIQASVRPHFLERIGLETRRRAVPLVQLLRKHCQPFRIMDLPPEMRVRVYEMVPDLVGHTTTVKLKSQPKSDNQTKTKPKPKKKTAGRKTKKSKAVPEAVVVAAQAEVSRTGTHYIPGITQANQQLRAETRPVFFANGVFAFEWPSRPLDRAIQQGMGIDSQLLRTIDAGSIRFAFDQDVGITAETTGNAEVSDRHQELLKAEVETANFSRDPEAGGRAIVDMLAEGMRIWHRSRTE</sequence>
<feature type="region of interest" description="Disordered" evidence="1">
    <location>
        <begin position="144"/>
        <end position="177"/>
    </location>
</feature>
<dbReference type="Proteomes" id="UP000756132">
    <property type="component" value="Chromosome 3"/>
</dbReference>
<dbReference type="GeneID" id="71988152"/>
<dbReference type="RefSeq" id="XP_047759332.1">
    <property type="nucleotide sequence ID" value="XM_047907422.1"/>
</dbReference>
<evidence type="ECO:0000313" key="2">
    <source>
        <dbReference type="EMBL" id="UJO14966.1"/>
    </source>
</evidence>
<reference evidence="2" key="2">
    <citation type="journal article" date="2022" name="Microb. Genom.">
        <title>A chromosome-scale genome assembly of the tomato pathogen Cladosporium fulvum reveals a compartmentalized genome architecture and the presence of a dispensable chromosome.</title>
        <authorList>
            <person name="Zaccaron A.Z."/>
            <person name="Chen L.H."/>
            <person name="Samaras A."/>
            <person name="Stergiopoulos I."/>
        </authorList>
    </citation>
    <scope>NUCLEOTIDE SEQUENCE</scope>
    <source>
        <strain evidence="2">Race5_Kim</strain>
    </source>
</reference>
<proteinExistence type="predicted"/>
<reference evidence="2" key="1">
    <citation type="submission" date="2021-12" db="EMBL/GenBank/DDBJ databases">
        <authorList>
            <person name="Zaccaron A."/>
            <person name="Stergiopoulos I."/>
        </authorList>
    </citation>
    <scope>NUCLEOTIDE SEQUENCE</scope>
    <source>
        <strain evidence="2">Race5_Kim</strain>
    </source>
</reference>
<protein>
    <submittedName>
        <fullName evidence="2">Uncharacterized protein</fullName>
    </submittedName>
</protein>
<dbReference type="EMBL" id="CP090165">
    <property type="protein sequence ID" value="UJO14966.1"/>
    <property type="molecule type" value="Genomic_DNA"/>
</dbReference>
<name>A0A9Q8LCP3_PASFU</name>
<organism evidence="2 3">
    <name type="scientific">Passalora fulva</name>
    <name type="common">Tomato leaf mold</name>
    <name type="synonym">Cladosporium fulvum</name>
    <dbReference type="NCBI Taxonomy" id="5499"/>
    <lineage>
        <taxon>Eukaryota</taxon>
        <taxon>Fungi</taxon>
        <taxon>Dikarya</taxon>
        <taxon>Ascomycota</taxon>
        <taxon>Pezizomycotina</taxon>
        <taxon>Dothideomycetes</taxon>
        <taxon>Dothideomycetidae</taxon>
        <taxon>Mycosphaerellales</taxon>
        <taxon>Mycosphaerellaceae</taxon>
        <taxon>Fulvia</taxon>
    </lineage>
</organism>
<keyword evidence="3" id="KW-1185">Reference proteome</keyword>
<feature type="compositionally biased region" description="Basic residues" evidence="1">
    <location>
        <begin position="160"/>
        <end position="177"/>
    </location>
</feature>